<evidence type="ECO:0000313" key="2">
    <source>
        <dbReference type="EMBL" id="GGO70207.1"/>
    </source>
</evidence>
<feature type="transmembrane region" description="Helical" evidence="1">
    <location>
        <begin position="179"/>
        <end position="203"/>
    </location>
</feature>
<organism evidence="2 3">
    <name type="scientific">Bowmanella pacifica</name>
    <dbReference type="NCBI Taxonomy" id="502051"/>
    <lineage>
        <taxon>Bacteria</taxon>
        <taxon>Pseudomonadati</taxon>
        <taxon>Pseudomonadota</taxon>
        <taxon>Gammaproteobacteria</taxon>
        <taxon>Alteromonadales</taxon>
        <taxon>Alteromonadaceae</taxon>
        <taxon>Bowmanella</taxon>
    </lineage>
</organism>
<sequence>MDELLLILALLTAHLLGDFFFHPVSWINERLAHHHRSPKLFCHALVHALLAWLAIFSWEWAYGWGPAFWQPIWLALLVGISHYFIDLAKSFCPPYARYFLLDQFLHFIVLMAIAMQLSSHWPWLASLWTWLWSPAHLVVLVAYLLMMRPSSVLIALLLRKWTLNINEDSLPNAGHAIGVLERVLILTFVLLGQYSGIGFLMAAKSVFRFGDLTRQKDRRLTEYVMLGTLLSVSISLLLGITALHLSQAISDIFIT</sequence>
<keyword evidence="1" id="KW-0812">Transmembrane</keyword>
<feature type="transmembrane region" description="Helical" evidence="1">
    <location>
        <begin position="137"/>
        <end position="158"/>
    </location>
</feature>
<comment type="caution">
    <text evidence="2">The sequence shown here is derived from an EMBL/GenBank/DDBJ whole genome shotgun (WGS) entry which is preliminary data.</text>
</comment>
<feature type="transmembrane region" description="Helical" evidence="1">
    <location>
        <begin position="40"/>
        <end position="61"/>
    </location>
</feature>
<dbReference type="Proteomes" id="UP000606935">
    <property type="component" value="Unassembled WGS sequence"/>
</dbReference>
<feature type="transmembrane region" description="Helical" evidence="1">
    <location>
        <begin position="67"/>
        <end position="85"/>
    </location>
</feature>
<gene>
    <name evidence="2" type="ORF">GCM10010982_23160</name>
</gene>
<feature type="transmembrane region" description="Helical" evidence="1">
    <location>
        <begin position="6"/>
        <end position="28"/>
    </location>
</feature>
<reference evidence="2" key="1">
    <citation type="journal article" date="2014" name="Int. J. Syst. Evol. Microbiol.">
        <title>Complete genome sequence of Corynebacterium casei LMG S-19264T (=DSM 44701T), isolated from a smear-ripened cheese.</title>
        <authorList>
            <consortium name="US DOE Joint Genome Institute (JGI-PGF)"/>
            <person name="Walter F."/>
            <person name="Albersmeier A."/>
            <person name="Kalinowski J."/>
            <person name="Ruckert C."/>
        </authorList>
    </citation>
    <scope>NUCLEOTIDE SEQUENCE</scope>
    <source>
        <strain evidence="2">CGMCC 1.7086</strain>
    </source>
</reference>
<evidence type="ECO:0000256" key="1">
    <source>
        <dbReference type="SAM" id="Phobius"/>
    </source>
</evidence>
<accession>A0A918DJZ9</accession>
<dbReference type="InterPro" id="IPR021737">
    <property type="entry name" value="Phage_phiKZ_Orf197"/>
</dbReference>
<dbReference type="RefSeq" id="WP_188694990.1">
    <property type="nucleotide sequence ID" value="NZ_BMLS01000003.1"/>
</dbReference>
<feature type="transmembrane region" description="Helical" evidence="1">
    <location>
        <begin position="223"/>
        <end position="245"/>
    </location>
</feature>
<protein>
    <submittedName>
        <fullName evidence="2">Membrane protein</fullName>
    </submittedName>
</protein>
<keyword evidence="3" id="KW-1185">Reference proteome</keyword>
<dbReference type="Pfam" id="PF11750">
    <property type="entry name" value="DUF3307"/>
    <property type="match status" value="1"/>
</dbReference>
<proteinExistence type="predicted"/>
<name>A0A918DJZ9_9ALTE</name>
<feature type="transmembrane region" description="Helical" evidence="1">
    <location>
        <begin position="97"/>
        <end position="117"/>
    </location>
</feature>
<dbReference type="AlphaFoldDB" id="A0A918DJZ9"/>
<keyword evidence="1" id="KW-0472">Membrane</keyword>
<evidence type="ECO:0000313" key="3">
    <source>
        <dbReference type="Proteomes" id="UP000606935"/>
    </source>
</evidence>
<reference evidence="2" key="2">
    <citation type="submission" date="2020-09" db="EMBL/GenBank/DDBJ databases">
        <authorList>
            <person name="Sun Q."/>
            <person name="Zhou Y."/>
        </authorList>
    </citation>
    <scope>NUCLEOTIDE SEQUENCE</scope>
    <source>
        <strain evidence="2">CGMCC 1.7086</strain>
    </source>
</reference>
<keyword evidence="1" id="KW-1133">Transmembrane helix</keyword>
<dbReference type="EMBL" id="BMLS01000003">
    <property type="protein sequence ID" value="GGO70207.1"/>
    <property type="molecule type" value="Genomic_DNA"/>
</dbReference>